<keyword evidence="5 12" id="KW-0658">Purine biosynthesis</keyword>
<dbReference type="InterPro" id="IPR036291">
    <property type="entry name" value="NAD(P)-bd_dom_sf"/>
</dbReference>
<keyword evidence="16" id="KW-1185">Reference proteome</keyword>
<dbReference type="PRINTS" id="PR00085">
    <property type="entry name" value="THFDHDRGNASE"/>
</dbReference>
<dbReference type="Gene3D" id="3.40.50.10860">
    <property type="entry name" value="Leucine Dehydrogenase, chain A, domain 1"/>
    <property type="match status" value="1"/>
</dbReference>
<sequence length="283" mass="30070">MSVMSTILDGKKVAAAWRLETQIRVSQLLEHQVVPGLAVVLVGHDPASEIYVRNKVKQATKIGIYSVVKRLPEDTSEVALLQVIRELNADPEIDGILVQLPLPDQIDEETILLAVDPNKDVDGFHPYNFGRLWSGQRGLVPATAAGIMKLLADYRISVAGKNALVIGRSLIVGRPLAALLLAANATVTIAHSQTQNVAQLAQQADIVVAALGVPKYVTSDFIKPGAVVIDVGTNRVDGKLVGDVDFDSVASKAAFITPVPGGVGPMTIAALLSQTVDLAQKRQ</sequence>
<keyword evidence="8 12" id="KW-0560">Oxidoreductase</keyword>
<evidence type="ECO:0000256" key="5">
    <source>
        <dbReference type="ARBA" id="ARBA00022755"/>
    </source>
</evidence>
<gene>
    <name evidence="12" type="primary">folD</name>
    <name evidence="15" type="ORF">FC15_GL000998</name>
</gene>
<evidence type="ECO:0000259" key="13">
    <source>
        <dbReference type="Pfam" id="PF00763"/>
    </source>
</evidence>
<accession>A0A0R1WG01</accession>
<evidence type="ECO:0000313" key="16">
    <source>
        <dbReference type="Proteomes" id="UP000051315"/>
    </source>
</evidence>
<name>A0A0R1WG01_9LACO</name>
<dbReference type="Pfam" id="PF00763">
    <property type="entry name" value="THF_DHG_CYH"/>
    <property type="match status" value="1"/>
</dbReference>
<dbReference type="FunFam" id="3.40.50.10860:FF:000005">
    <property type="entry name" value="C-1-tetrahydrofolate synthase, cytoplasmic, putative"/>
    <property type="match status" value="1"/>
</dbReference>
<dbReference type="Proteomes" id="UP000051315">
    <property type="component" value="Unassembled WGS sequence"/>
</dbReference>
<dbReference type="InterPro" id="IPR020631">
    <property type="entry name" value="THF_DH/CycHdrlase_NAD-bd_dom"/>
</dbReference>
<dbReference type="EMBL" id="AZFX01000003">
    <property type="protein sequence ID" value="KRM13827.1"/>
    <property type="molecule type" value="Genomic_DNA"/>
</dbReference>
<dbReference type="EC" id="3.5.4.9" evidence="12"/>
<comment type="catalytic activity">
    <reaction evidence="12">
        <text>(6R)-5,10-methylene-5,6,7,8-tetrahydrofolate + NADP(+) = (6R)-5,10-methenyltetrahydrofolate + NADPH</text>
        <dbReference type="Rhea" id="RHEA:22812"/>
        <dbReference type="ChEBI" id="CHEBI:15636"/>
        <dbReference type="ChEBI" id="CHEBI:57455"/>
        <dbReference type="ChEBI" id="CHEBI:57783"/>
        <dbReference type="ChEBI" id="CHEBI:58349"/>
        <dbReference type="EC" id="1.5.1.5"/>
    </reaction>
</comment>
<evidence type="ECO:0000256" key="2">
    <source>
        <dbReference type="ARBA" id="ARBA00011738"/>
    </source>
</evidence>
<feature type="binding site" evidence="12">
    <location>
        <position position="233"/>
    </location>
    <ligand>
        <name>NADP(+)</name>
        <dbReference type="ChEBI" id="CHEBI:58349"/>
    </ligand>
</feature>
<dbReference type="InterPro" id="IPR046346">
    <property type="entry name" value="Aminoacid_DH-like_N_sf"/>
</dbReference>
<dbReference type="PANTHER" id="PTHR48099:SF5">
    <property type="entry name" value="C-1-TETRAHYDROFOLATE SYNTHASE, CYTOPLASMIC"/>
    <property type="match status" value="1"/>
</dbReference>
<evidence type="ECO:0000256" key="3">
    <source>
        <dbReference type="ARBA" id="ARBA00022563"/>
    </source>
</evidence>
<evidence type="ECO:0000259" key="14">
    <source>
        <dbReference type="Pfam" id="PF02882"/>
    </source>
</evidence>
<keyword evidence="3 12" id="KW-0554">One-carbon metabolism</keyword>
<dbReference type="HAMAP" id="MF_01576">
    <property type="entry name" value="THF_DHG_CYH"/>
    <property type="match status" value="1"/>
</dbReference>
<evidence type="ECO:0000256" key="9">
    <source>
        <dbReference type="ARBA" id="ARBA00023102"/>
    </source>
</evidence>
<dbReference type="InterPro" id="IPR020867">
    <property type="entry name" value="THF_DH/CycHdrlase_CS"/>
</dbReference>
<dbReference type="CDD" id="cd01080">
    <property type="entry name" value="NAD_bind_m-THF_DH_Cyclohyd"/>
    <property type="match status" value="1"/>
</dbReference>
<dbReference type="GO" id="GO:0004477">
    <property type="term" value="F:methenyltetrahydrofolate cyclohydrolase activity"/>
    <property type="evidence" value="ECO:0007669"/>
    <property type="project" value="UniProtKB-UniRule"/>
</dbReference>
<evidence type="ECO:0000256" key="4">
    <source>
        <dbReference type="ARBA" id="ARBA00022605"/>
    </source>
</evidence>
<evidence type="ECO:0000256" key="12">
    <source>
        <dbReference type="HAMAP-Rule" id="MF_01576"/>
    </source>
</evidence>
<dbReference type="PROSITE" id="PS00767">
    <property type="entry name" value="THF_DHG_CYH_2"/>
    <property type="match status" value="1"/>
</dbReference>
<dbReference type="EC" id="1.5.1.5" evidence="12"/>
<keyword evidence="10 12" id="KW-0486">Methionine biosynthesis</keyword>
<comment type="caution">
    <text evidence="15">The sequence shown here is derived from an EMBL/GenBank/DDBJ whole genome shotgun (WGS) entry which is preliminary data.</text>
</comment>
<keyword evidence="6 12" id="KW-0378">Hydrolase</keyword>
<dbReference type="GO" id="GO:0004488">
    <property type="term" value="F:methylenetetrahydrofolate dehydrogenase (NADP+) activity"/>
    <property type="evidence" value="ECO:0007669"/>
    <property type="project" value="UniProtKB-UniRule"/>
</dbReference>
<comment type="subunit">
    <text evidence="2 12">Homodimer.</text>
</comment>
<comment type="caution">
    <text evidence="12">Lacks conserved residue(s) required for the propagation of feature annotation.</text>
</comment>
<dbReference type="STRING" id="1423735.FC15_GL000998"/>
<comment type="function">
    <text evidence="12">Catalyzes the oxidation of 5,10-methylenetetrahydrofolate to 5,10-methenyltetrahydrofolate and then the hydrolysis of 5,10-methenyltetrahydrofolate to 10-formyltetrahydrofolate.</text>
</comment>
<dbReference type="GO" id="GO:0000105">
    <property type="term" value="P:L-histidine biosynthetic process"/>
    <property type="evidence" value="ECO:0007669"/>
    <property type="project" value="UniProtKB-KW"/>
</dbReference>
<proteinExistence type="inferred from homology"/>
<keyword evidence="4 12" id="KW-0028">Amino-acid biosynthesis</keyword>
<dbReference type="GO" id="GO:0006164">
    <property type="term" value="P:purine nucleotide biosynthetic process"/>
    <property type="evidence" value="ECO:0007669"/>
    <property type="project" value="UniProtKB-KW"/>
</dbReference>
<dbReference type="UniPathway" id="UPA00193"/>
<dbReference type="NCBIfam" id="NF010783">
    <property type="entry name" value="PRK14186.1"/>
    <property type="match status" value="1"/>
</dbReference>
<comment type="catalytic activity">
    <reaction evidence="12">
        <text>(6R)-5,10-methenyltetrahydrofolate + H2O = (6R)-10-formyltetrahydrofolate + H(+)</text>
        <dbReference type="Rhea" id="RHEA:23700"/>
        <dbReference type="ChEBI" id="CHEBI:15377"/>
        <dbReference type="ChEBI" id="CHEBI:15378"/>
        <dbReference type="ChEBI" id="CHEBI:57455"/>
        <dbReference type="ChEBI" id="CHEBI:195366"/>
        <dbReference type="EC" id="3.5.4.9"/>
    </reaction>
</comment>
<evidence type="ECO:0000313" key="15">
    <source>
        <dbReference type="EMBL" id="KRM13827.1"/>
    </source>
</evidence>
<dbReference type="PATRIC" id="fig|1423735.3.peg.1037"/>
<dbReference type="GO" id="GO:0005829">
    <property type="term" value="C:cytosol"/>
    <property type="evidence" value="ECO:0007669"/>
    <property type="project" value="TreeGrafter"/>
</dbReference>
<comment type="pathway">
    <text evidence="1 12">One-carbon metabolism; tetrahydrofolate interconversion.</text>
</comment>
<dbReference type="InterPro" id="IPR020630">
    <property type="entry name" value="THF_DH/CycHdrlase_cat_dom"/>
</dbReference>
<dbReference type="FunFam" id="3.40.50.720:FF:000094">
    <property type="entry name" value="Bifunctional protein FolD"/>
    <property type="match status" value="1"/>
</dbReference>
<reference evidence="15 16" key="1">
    <citation type="journal article" date="2015" name="Genome Announc.">
        <title>Expanding the biotechnology potential of lactobacilli through comparative genomics of 213 strains and associated genera.</title>
        <authorList>
            <person name="Sun Z."/>
            <person name="Harris H.M."/>
            <person name="McCann A."/>
            <person name="Guo C."/>
            <person name="Argimon S."/>
            <person name="Zhang W."/>
            <person name="Yang X."/>
            <person name="Jeffery I.B."/>
            <person name="Cooney J.C."/>
            <person name="Kagawa T.F."/>
            <person name="Liu W."/>
            <person name="Song Y."/>
            <person name="Salvetti E."/>
            <person name="Wrobel A."/>
            <person name="Rasinkangas P."/>
            <person name="Parkhill J."/>
            <person name="Rea M.C."/>
            <person name="O'Sullivan O."/>
            <person name="Ritari J."/>
            <person name="Douillard F.P."/>
            <person name="Paul Ross R."/>
            <person name="Yang R."/>
            <person name="Briner A.E."/>
            <person name="Felis G.E."/>
            <person name="de Vos W.M."/>
            <person name="Barrangou R."/>
            <person name="Klaenhammer T.R."/>
            <person name="Caufield P.W."/>
            <person name="Cui Y."/>
            <person name="Zhang H."/>
            <person name="O'Toole P.W."/>
        </authorList>
    </citation>
    <scope>NUCLEOTIDE SEQUENCE [LARGE SCALE GENOMIC DNA]</scope>
    <source>
        <strain evidence="15 16">DSM 17758</strain>
    </source>
</reference>
<dbReference type="GO" id="GO:0009086">
    <property type="term" value="P:methionine biosynthetic process"/>
    <property type="evidence" value="ECO:0007669"/>
    <property type="project" value="UniProtKB-KW"/>
</dbReference>
<organism evidence="15 16">
    <name type="scientific">Lapidilactobacillus concavus DSM 17758</name>
    <dbReference type="NCBI Taxonomy" id="1423735"/>
    <lineage>
        <taxon>Bacteria</taxon>
        <taxon>Bacillati</taxon>
        <taxon>Bacillota</taxon>
        <taxon>Bacilli</taxon>
        <taxon>Lactobacillales</taxon>
        <taxon>Lactobacillaceae</taxon>
        <taxon>Lapidilactobacillus</taxon>
    </lineage>
</organism>
<dbReference type="Pfam" id="PF02882">
    <property type="entry name" value="THF_DHG_CYH_C"/>
    <property type="match status" value="1"/>
</dbReference>
<feature type="domain" description="Tetrahydrofolate dehydrogenase/cyclohydrolase NAD(P)-binding" evidence="14">
    <location>
        <begin position="141"/>
        <end position="282"/>
    </location>
</feature>
<evidence type="ECO:0000256" key="8">
    <source>
        <dbReference type="ARBA" id="ARBA00023002"/>
    </source>
</evidence>
<comment type="similarity">
    <text evidence="12">Belongs to the tetrahydrofolate dehydrogenase/cyclohydrolase family.</text>
</comment>
<protein>
    <recommendedName>
        <fullName evidence="12">Bifunctional protein FolD</fullName>
    </recommendedName>
    <domain>
        <recommendedName>
            <fullName evidence="12">Methylenetetrahydrofolate dehydrogenase</fullName>
            <ecNumber evidence="12">1.5.1.5</ecNumber>
        </recommendedName>
    </domain>
    <domain>
        <recommendedName>
            <fullName evidence="12">Methenyltetrahydrofolate cyclohydrolase</fullName>
            <ecNumber evidence="12">3.5.4.9</ecNumber>
        </recommendedName>
    </domain>
</protein>
<evidence type="ECO:0000256" key="7">
    <source>
        <dbReference type="ARBA" id="ARBA00022857"/>
    </source>
</evidence>
<keyword evidence="9 12" id="KW-0368">Histidine biosynthesis</keyword>
<dbReference type="PANTHER" id="PTHR48099">
    <property type="entry name" value="C-1-TETRAHYDROFOLATE SYNTHASE, CYTOPLASMIC-RELATED"/>
    <property type="match status" value="1"/>
</dbReference>
<evidence type="ECO:0000256" key="1">
    <source>
        <dbReference type="ARBA" id="ARBA00004777"/>
    </source>
</evidence>
<dbReference type="SUPFAM" id="SSF53223">
    <property type="entry name" value="Aminoacid dehydrogenase-like, N-terminal domain"/>
    <property type="match status" value="1"/>
</dbReference>
<keyword evidence="7 12" id="KW-0521">NADP</keyword>
<dbReference type="GO" id="GO:0035999">
    <property type="term" value="P:tetrahydrofolate interconversion"/>
    <property type="evidence" value="ECO:0007669"/>
    <property type="project" value="UniProtKB-UniRule"/>
</dbReference>
<evidence type="ECO:0000256" key="10">
    <source>
        <dbReference type="ARBA" id="ARBA00023167"/>
    </source>
</evidence>
<evidence type="ECO:0000256" key="6">
    <source>
        <dbReference type="ARBA" id="ARBA00022801"/>
    </source>
</evidence>
<dbReference type="InterPro" id="IPR000672">
    <property type="entry name" value="THF_DH/CycHdrlase"/>
</dbReference>
<dbReference type="SUPFAM" id="SSF51735">
    <property type="entry name" value="NAD(P)-binding Rossmann-fold domains"/>
    <property type="match status" value="1"/>
</dbReference>
<feature type="domain" description="Tetrahydrofolate dehydrogenase/cyclohydrolase catalytic" evidence="13">
    <location>
        <begin position="8"/>
        <end position="122"/>
    </location>
</feature>
<feature type="binding site" evidence="12">
    <location>
        <begin position="167"/>
        <end position="169"/>
    </location>
    <ligand>
        <name>NADP(+)</name>
        <dbReference type="ChEBI" id="CHEBI:58349"/>
    </ligand>
</feature>
<dbReference type="Gene3D" id="3.40.50.720">
    <property type="entry name" value="NAD(P)-binding Rossmann-like Domain"/>
    <property type="match status" value="1"/>
</dbReference>
<keyword evidence="11 12" id="KW-0511">Multifunctional enzyme</keyword>
<evidence type="ECO:0000256" key="11">
    <source>
        <dbReference type="ARBA" id="ARBA00023268"/>
    </source>
</evidence>
<dbReference type="AlphaFoldDB" id="A0A0R1WG01"/>